<organism evidence="2 3">
    <name type="scientific">Pseudobacteriovorax antillogorgiicola</name>
    <dbReference type="NCBI Taxonomy" id="1513793"/>
    <lineage>
        <taxon>Bacteria</taxon>
        <taxon>Pseudomonadati</taxon>
        <taxon>Bdellovibrionota</taxon>
        <taxon>Oligoflexia</taxon>
        <taxon>Oligoflexales</taxon>
        <taxon>Pseudobacteriovoracaceae</taxon>
        <taxon>Pseudobacteriovorax</taxon>
    </lineage>
</organism>
<gene>
    <name evidence="2" type="ORF">SAMN06296036_1011</name>
</gene>
<dbReference type="EMBL" id="FWZT01000001">
    <property type="protein sequence ID" value="SME87703.1"/>
    <property type="molecule type" value="Genomic_DNA"/>
</dbReference>
<sequence length="148" mass="15007">MKSVYFLLAVTATLVVGCGITGTRYINYQGTSDAGGAGGVAFCQAAVDALALGFTSAGCNCHSSTAPTLSGDTATDRLTFLALADSKHQGDPDELVAYLKTQHTGSSAVTGELATGLDDWATSEKDTSICPPAETDTTTDTETDADGA</sequence>
<proteinExistence type="predicted"/>
<evidence type="ECO:0000313" key="2">
    <source>
        <dbReference type="EMBL" id="SME87703.1"/>
    </source>
</evidence>
<accession>A0A1Y6B3G7</accession>
<dbReference type="Proteomes" id="UP000192907">
    <property type="component" value="Unassembled WGS sequence"/>
</dbReference>
<evidence type="ECO:0000313" key="3">
    <source>
        <dbReference type="Proteomes" id="UP000192907"/>
    </source>
</evidence>
<dbReference type="PROSITE" id="PS51257">
    <property type="entry name" value="PROKAR_LIPOPROTEIN"/>
    <property type="match status" value="1"/>
</dbReference>
<protein>
    <submittedName>
        <fullName evidence="2">Uncharacterized protein</fullName>
    </submittedName>
</protein>
<reference evidence="3" key="1">
    <citation type="submission" date="2017-04" db="EMBL/GenBank/DDBJ databases">
        <authorList>
            <person name="Varghese N."/>
            <person name="Submissions S."/>
        </authorList>
    </citation>
    <scope>NUCLEOTIDE SEQUENCE [LARGE SCALE GENOMIC DNA]</scope>
    <source>
        <strain evidence="3">RKEM611</strain>
    </source>
</reference>
<name>A0A1Y6B3G7_9BACT</name>
<keyword evidence="3" id="KW-1185">Reference proteome</keyword>
<dbReference type="RefSeq" id="WP_132314885.1">
    <property type="nucleotide sequence ID" value="NZ_FWZT01000001.1"/>
</dbReference>
<dbReference type="AlphaFoldDB" id="A0A1Y6B3G7"/>
<evidence type="ECO:0000256" key="1">
    <source>
        <dbReference type="SAM" id="MobiDB-lite"/>
    </source>
</evidence>
<feature type="compositionally biased region" description="Acidic residues" evidence="1">
    <location>
        <begin position="137"/>
        <end position="148"/>
    </location>
</feature>
<feature type="region of interest" description="Disordered" evidence="1">
    <location>
        <begin position="122"/>
        <end position="148"/>
    </location>
</feature>